<reference evidence="1" key="2">
    <citation type="journal article" date="2022" name="New Phytol.">
        <title>Evolutionary transition to the ectomycorrhizal habit in the genomes of a hyperdiverse lineage of mushroom-forming fungi.</title>
        <authorList>
            <person name="Looney B."/>
            <person name="Miyauchi S."/>
            <person name="Morin E."/>
            <person name="Drula E."/>
            <person name="Courty P.E."/>
            <person name="Kohler A."/>
            <person name="Kuo A."/>
            <person name="LaButti K."/>
            <person name="Pangilinan J."/>
            <person name="Lipzen A."/>
            <person name="Riley R."/>
            <person name="Andreopoulos W."/>
            <person name="He G."/>
            <person name="Johnson J."/>
            <person name="Nolan M."/>
            <person name="Tritt A."/>
            <person name="Barry K.W."/>
            <person name="Grigoriev I.V."/>
            <person name="Nagy L.G."/>
            <person name="Hibbett D."/>
            <person name="Henrissat B."/>
            <person name="Matheny P.B."/>
            <person name="Labbe J."/>
            <person name="Martin F.M."/>
        </authorList>
    </citation>
    <scope>NUCLEOTIDE SEQUENCE</scope>
    <source>
        <strain evidence="1">HHB10654</strain>
    </source>
</reference>
<organism evidence="1 2">
    <name type="scientific">Artomyces pyxidatus</name>
    <dbReference type="NCBI Taxonomy" id="48021"/>
    <lineage>
        <taxon>Eukaryota</taxon>
        <taxon>Fungi</taxon>
        <taxon>Dikarya</taxon>
        <taxon>Basidiomycota</taxon>
        <taxon>Agaricomycotina</taxon>
        <taxon>Agaricomycetes</taxon>
        <taxon>Russulales</taxon>
        <taxon>Auriscalpiaceae</taxon>
        <taxon>Artomyces</taxon>
    </lineage>
</organism>
<comment type="caution">
    <text evidence="1">The sequence shown here is derived from an EMBL/GenBank/DDBJ whole genome shotgun (WGS) entry which is preliminary data.</text>
</comment>
<dbReference type="Proteomes" id="UP000814140">
    <property type="component" value="Unassembled WGS sequence"/>
</dbReference>
<accession>A0ACB8TK77</accession>
<evidence type="ECO:0000313" key="1">
    <source>
        <dbReference type="EMBL" id="KAI0068857.1"/>
    </source>
</evidence>
<proteinExistence type="predicted"/>
<name>A0ACB8TK77_9AGAM</name>
<reference evidence="1" key="1">
    <citation type="submission" date="2021-03" db="EMBL/GenBank/DDBJ databases">
        <authorList>
            <consortium name="DOE Joint Genome Institute"/>
            <person name="Ahrendt S."/>
            <person name="Looney B.P."/>
            <person name="Miyauchi S."/>
            <person name="Morin E."/>
            <person name="Drula E."/>
            <person name="Courty P.E."/>
            <person name="Chicoki N."/>
            <person name="Fauchery L."/>
            <person name="Kohler A."/>
            <person name="Kuo A."/>
            <person name="Labutti K."/>
            <person name="Pangilinan J."/>
            <person name="Lipzen A."/>
            <person name="Riley R."/>
            <person name="Andreopoulos W."/>
            <person name="He G."/>
            <person name="Johnson J."/>
            <person name="Barry K.W."/>
            <person name="Grigoriev I.V."/>
            <person name="Nagy L."/>
            <person name="Hibbett D."/>
            <person name="Henrissat B."/>
            <person name="Matheny P.B."/>
            <person name="Labbe J."/>
            <person name="Martin F."/>
        </authorList>
    </citation>
    <scope>NUCLEOTIDE SEQUENCE</scope>
    <source>
        <strain evidence="1">HHB10654</strain>
    </source>
</reference>
<gene>
    <name evidence="1" type="ORF">BV25DRAFT_1792197</name>
</gene>
<evidence type="ECO:0000313" key="2">
    <source>
        <dbReference type="Proteomes" id="UP000814140"/>
    </source>
</evidence>
<sequence>MGPPRPGPSSARTHRLSPDGSDGDNPRPRKRRRRHVPAPRRDEPPAPDAAVRFEKELLSELTCEICFMLLYQPITTPCQHTFCSKCLRRSLDHNSHCPLCRQDLPGFAYFQDHPYNKTVLSIILQVFPDTYHERGRILEQEERDARLDTPIFVCQLCFPGLPTLLHFFEPRYRLMLRRCLESPTPCFGMIMPAVPTGGNDYGTMLEIRSVRMLPDGRSLVETWGTHRFRIVERGTLDGYMVGRIERIYDFPETLAHADAIAPPSSALSALLDSVSPAESPPLAPTPPPPPETAQVLMAVCLEFLDQIRRGGAPWVVQRLNHTYGPMPTDPANFSFWIAMVLPIEDIEKAKLLPIKTPLLRLRLVVYWIEMLNSTWWFTNGCIIS</sequence>
<protein>
    <submittedName>
        <fullName evidence="1">Uncharacterized protein</fullName>
    </submittedName>
</protein>
<keyword evidence="2" id="KW-1185">Reference proteome</keyword>
<dbReference type="EMBL" id="MU277187">
    <property type="protein sequence ID" value="KAI0068857.1"/>
    <property type="molecule type" value="Genomic_DNA"/>
</dbReference>